<proteinExistence type="predicted"/>
<evidence type="ECO:0000313" key="3">
    <source>
        <dbReference type="Proteomes" id="UP001420932"/>
    </source>
</evidence>
<gene>
    <name evidence="2" type="ORF">Syun_003514</name>
</gene>
<evidence type="ECO:0000313" key="2">
    <source>
        <dbReference type="EMBL" id="KAK9162612.1"/>
    </source>
</evidence>
<feature type="region of interest" description="Disordered" evidence="1">
    <location>
        <begin position="1"/>
        <end position="22"/>
    </location>
</feature>
<evidence type="ECO:0000256" key="1">
    <source>
        <dbReference type="SAM" id="MobiDB-lite"/>
    </source>
</evidence>
<comment type="caution">
    <text evidence="2">The sequence shown here is derived from an EMBL/GenBank/DDBJ whole genome shotgun (WGS) entry which is preliminary data.</text>
</comment>
<name>A0AAP0L191_9MAGN</name>
<reference evidence="2 3" key="1">
    <citation type="submission" date="2024-01" db="EMBL/GenBank/DDBJ databases">
        <title>Genome assemblies of Stephania.</title>
        <authorList>
            <person name="Yang L."/>
        </authorList>
    </citation>
    <scope>NUCLEOTIDE SEQUENCE [LARGE SCALE GENOMIC DNA]</scope>
    <source>
        <strain evidence="2">YNDBR</strain>
        <tissue evidence="2">Leaf</tissue>
    </source>
</reference>
<feature type="region of interest" description="Disordered" evidence="1">
    <location>
        <begin position="52"/>
        <end position="90"/>
    </location>
</feature>
<keyword evidence="3" id="KW-1185">Reference proteome</keyword>
<sequence length="90" mass="10196">MSHLDPSNDQSETSNTLLDGDKEHVEFINENIVKNDDNVDIIDNEEDNMEIVDKVDIGDDNKENSNEDDCYDSVDDRDDGIEAIDLPKPK</sequence>
<organism evidence="2 3">
    <name type="scientific">Stephania yunnanensis</name>
    <dbReference type="NCBI Taxonomy" id="152371"/>
    <lineage>
        <taxon>Eukaryota</taxon>
        <taxon>Viridiplantae</taxon>
        <taxon>Streptophyta</taxon>
        <taxon>Embryophyta</taxon>
        <taxon>Tracheophyta</taxon>
        <taxon>Spermatophyta</taxon>
        <taxon>Magnoliopsida</taxon>
        <taxon>Ranunculales</taxon>
        <taxon>Menispermaceae</taxon>
        <taxon>Menispermoideae</taxon>
        <taxon>Cissampelideae</taxon>
        <taxon>Stephania</taxon>
    </lineage>
</organism>
<protein>
    <submittedName>
        <fullName evidence="2">Uncharacterized protein</fullName>
    </submittedName>
</protein>
<dbReference type="Proteomes" id="UP001420932">
    <property type="component" value="Unassembled WGS sequence"/>
</dbReference>
<feature type="compositionally biased region" description="Basic and acidic residues" evidence="1">
    <location>
        <begin position="52"/>
        <end position="65"/>
    </location>
</feature>
<feature type="compositionally biased region" description="Polar residues" evidence="1">
    <location>
        <begin position="1"/>
        <end position="17"/>
    </location>
</feature>
<accession>A0AAP0L191</accession>
<feature type="compositionally biased region" description="Acidic residues" evidence="1">
    <location>
        <begin position="66"/>
        <end position="82"/>
    </location>
</feature>
<dbReference type="EMBL" id="JBBNAF010000002">
    <property type="protein sequence ID" value="KAK9162612.1"/>
    <property type="molecule type" value="Genomic_DNA"/>
</dbReference>
<dbReference type="AlphaFoldDB" id="A0AAP0L191"/>